<dbReference type="Proteomes" id="UP000198620">
    <property type="component" value="Unassembled WGS sequence"/>
</dbReference>
<dbReference type="InterPro" id="IPR036388">
    <property type="entry name" value="WH-like_DNA-bd_sf"/>
</dbReference>
<keyword evidence="1" id="KW-0805">Transcription regulation</keyword>
<evidence type="ECO:0000256" key="3">
    <source>
        <dbReference type="ARBA" id="ARBA00023163"/>
    </source>
</evidence>
<dbReference type="PROSITE" id="PS51118">
    <property type="entry name" value="HTH_HXLR"/>
    <property type="match status" value="1"/>
</dbReference>
<organism evidence="5 6">
    <name type="scientific">Nitrosovibrio tenuis</name>
    <dbReference type="NCBI Taxonomy" id="1233"/>
    <lineage>
        <taxon>Bacteria</taxon>
        <taxon>Pseudomonadati</taxon>
        <taxon>Pseudomonadota</taxon>
        <taxon>Betaproteobacteria</taxon>
        <taxon>Nitrosomonadales</taxon>
        <taxon>Nitrosomonadaceae</taxon>
        <taxon>Nitrosovibrio</taxon>
    </lineage>
</organism>
<dbReference type="RefSeq" id="WP_245727681.1">
    <property type="nucleotide sequence ID" value="NZ_FOBH01000002.1"/>
</dbReference>
<evidence type="ECO:0000313" key="6">
    <source>
        <dbReference type="Proteomes" id="UP000198620"/>
    </source>
</evidence>
<evidence type="ECO:0000256" key="2">
    <source>
        <dbReference type="ARBA" id="ARBA00023125"/>
    </source>
</evidence>
<evidence type="ECO:0000259" key="4">
    <source>
        <dbReference type="PROSITE" id="PS51118"/>
    </source>
</evidence>
<gene>
    <name evidence="5" type="ORF">SAMN05216387_102324</name>
</gene>
<evidence type="ECO:0000313" key="5">
    <source>
        <dbReference type="EMBL" id="SEK66955.1"/>
    </source>
</evidence>
<protein>
    <submittedName>
        <fullName evidence="5">Transcriptional regulator, HxlR family</fullName>
    </submittedName>
</protein>
<keyword evidence="2" id="KW-0238">DNA-binding</keyword>
<dbReference type="Gene3D" id="1.10.10.10">
    <property type="entry name" value="Winged helix-like DNA-binding domain superfamily/Winged helix DNA-binding domain"/>
    <property type="match status" value="1"/>
</dbReference>
<dbReference type="Pfam" id="PF01638">
    <property type="entry name" value="HxlR"/>
    <property type="match status" value="1"/>
</dbReference>
<dbReference type="GO" id="GO:0003677">
    <property type="term" value="F:DNA binding"/>
    <property type="evidence" value="ECO:0007669"/>
    <property type="project" value="UniProtKB-KW"/>
</dbReference>
<feature type="domain" description="HTH hxlR-type" evidence="4">
    <location>
        <begin position="26"/>
        <end position="125"/>
    </location>
</feature>
<dbReference type="InterPro" id="IPR036390">
    <property type="entry name" value="WH_DNA-bd_sf"/>
</dbReference>
<dbReference type="PANTHER" id="PTHR33204">
    <property type="entry name" value="TRANSCRIPTIONAL REGULATOR, MARR FAMILY"/>
    <property type="match status" value="1"/>
</dbReference>
<proteinExistence type="predicted"/>
<dbReference type="InterPro" id="IPR002577">
    <property type="entry name" value="HTH_HxlR"/>
</dbReference>
<dbReference type="AlphaFoldDB" id="A0A1H7J1J8"/>
<dbReference type="EMBL" id="FOBH01000002">
    <property type="protein sequence ID" value="SEK66955.1"/>
    <property type="molecule type" value="Genomic_DNA"/>
</dbReference>
<keyword evidence="3" id="KW-0804">Transcription</keyword>
<evidence type="ECO:0000256" key="1">
    <source>
        <dbReference type="ARBA" id="ARBA00023015"/>
    </source>
</evidence>
<accession>A0A1H7J1J8</accession>
<dbReference type="PANTHER" id="PTHR33204:SF37">
    <property type="entry name" value="HTH-TYPE TRANSCRIPTIONAL REGULATOR YODB"/>
    <property type="match status" value="1"/>
</dbReference>
<reference evidence="5" key="1">
    <citation type="submission" date="2016-10" db="EMBL/GenBank/DDBJ databases">
        <authorList>
            <person name="de Groot N.N."/>
        </authorList>
    </citation>
    <scope>NUCLEOTIDE SEQUENCE [LARGE SCALE GENOMIC DNA]</scope>
    <source>
        <strain evidence="5">Nv1</strain>
    </source>
</reference>
<name>A0A1H7J1J8_9PROT</name>
<dbReference type="SUPFAM" id="SSF46785">
    <property type="entry name" value="Winged helix' DNA-binding domain"/>
    <property type="match status" value="1"/>
</dbReference>
<sequence length="142" mass="16528">MQLKIILSRPMANRINKQDQIKRSSCPMSCALDMIGDKWTLLVIRDIMFLEKRYFRDFLSSPEKIASNILADRLRKLEESHIVLRQGDPDNARRFIYSLTEKGLDLLPTMMELLRWGEKYDPASEGHECSIRQFAHHPHGSG</sequence>
<keyword evidence="6" id="KW-1185">Reference proteome</keyword>